<proteinExistence type="predicted"/>
<protein>
    <submittedName>
        <fullName evidence="2">Hydroxymyristoyl-ACP dehydratase</fullName>
    </submittedName>
</protein>
<dbReference type="RefSeq" id="WP_173633715.1">
    <property type="nucleotide sequence ID" value="NZ_CP054212.1"/>
</dbReference>
<dbReference type="KEGG" id="pmak:PMPD1_1764"/>
<feature type="domain" description="ApeI dehydratase-like" evidence="1">
    <location>
        <begin position="9"/>
        <end position="96"/>
    </location>
</feature>
<dbReference type="InterPro" id="IPR016962">
    <property type="entry name" value="Dehydrase_ECs4332_prd"/>
</dbReference>
<accession>A0A6M8UB04</accession>
<name>A0A6M8UB04_9GAMM</name>
<keyword evidence="3" id="KW-1185">Reference proteome</keyword>
<dbReference type="Pfam" id="PF22818">
    <property type="entry name" value="ApeI-like"/>
    <property type="match status" value="1"/>
</dbReference>
<gene>
    <name evidence="2" type="ORF">PMPD1_1764</name>
</gene>
<evidence type="ECO:0000313" key="2">
    <source>
        <dbReference type="EMBL" id="QKJ86714.1"/>
    </source>
</evidence>
<reference evidence="2 3" key="1">
    <citation type="submission" date="2020-06" db="EMBL/GenBank/DDBJ databases">
        <title>Genome sequence of Paramixta manurensis strain PD-1.</title>
        <authorList>
            <person name="Lee C.W."/>
            <person name="Kim J."/>
        </authorList>
    </citation>
    <scope>NUCLEOTIDE SEQUENCE [LARGE SCALE GENOMIC DNA]</scope>
    <source>
        <strain evidence="2 3">PD-1</strain>
    </source>
</reference>
<dbReference type="EMBL" id="CP054212">
    <property type="protein sequence ID" value="QKJ86714.1"/>
    <property type="molecule type" value="Genomic_DNA"/>
</dbReference>
<sequence>MLPVELSHHHQGQQAEWVLQVNADLFWFQGHFPGQPLLPGVAQLDWVLHYAALLAPGKRFSSIENIKFQRPVLPGSRLKLALEWQAEKSLLRFCYSLLDTVEPVAASSGKIRLC</sequence>
<dbReference type="PIRSF" id="PIRSF030962">
    <property type="entry name" value="Dehydrase_ECs4332_prd"/>
    <property type="match status" value="1"/>
</dbReference>
<dbReference type="InterPro" id="IPR029069">
    <property type="entry name" value="HotDog_dom_sf"/>
</dbReference>
<dbReference type="SUPFAM" id="SSF54637">
    <property type="entry name" value="Thioesterase/thiol ester dehydrase-isomerase"/>
    <property type="match status" value="1"/>
</dbReference>
<dbReference type="InterPro" id="IPR054545">
    <property type="entry name" value="ApeI-like"/>
</dbReference>
<dbReference type="Proteomes" id="UP000505325">
    <property type="component" value="Chromosome"/>
</dbReference>
<evidence type="ECO:0000259" key="1">
    <source>
        <dbReference type="Pfam" id="PF22818"/>
    </source>
</evidence>
<evidence type="ECO:0000313" key="3">
    <source>
        <dbReference type="Proteomes" id="UP000505325"/>
    </source>
</evidence>
<organism evidence="2 3">
    <name type="scientific">Paramixta manurensis</name>
    <dbReference type="NCBI Taxonomy" id="2740817"/>
    <lineage>
        <taxon>Bacteria</taxon>
        <taxon>Pseudomonadati</taxon>
        <taxon>Pseudomonadota</taxon>
        <taxon>Gammaproteobacteria</taxon>
        <taxon>Enterobacterales</taxon>
        <taxon>Erwiniaceae</taxon>
        <taxon>Paramixta</taxon>
    </lineage>
</organism>
<dbReference type="AlphaFoldDB" id="A0A6M8UB04"/>
<dbReference type="Gene3D" id="3.10.129.10">
    <property type="entry name" value="Hotdog Thioesterase"/>
    <property type="match status" value="1"/>
</dbReference>